<dbReference type="EMBL" id="SULG01000004">
    <property type="protein sequence ID" value="TLD43360.1"/>
    <property type="molecule type" value="Genomic_DNA"/>
</dbReference>
<organism evidence="1 2">
    <name type="scientific">Candidatus Jettenia ecosi</name>
    <dbReference type="NCBI Taxonomy" id="2494326"/>
    <lineage>
        <taxon>Bacteria</taxon>
        <taxon>Pseudomonadati</taxon>
        <taxon>Planctomycetota</taxon>
        <taxon>Candidatus Brocadiia</taxon>
        <taxon>Candidatus Brocadiales</taxon>
        <taxon>Candidatus Brocadiaceae</taxon>
        <taxon>Candidatus Jettenia</taxon>
    </lineage>
</organism>
<name>A0A533QRW9_9BACT</name>
<gene>
    <name evidence="1" type="ORF">JETT_0365</name>
</gene>
<evidence type="ECO:0000313" key="2">
    <source>
        <dbReference type="Proteomes" id="UP000319783"/>
    </source>
</evidence>
<comment type="caution">
    <text evidence="1">The sequence shown here is derived from an EMBL/GenBank/DDBJ whole genome shotgun (WGS) entry which is preliminary data.</text>
</comment>
<dbReference type="AlphaFoldDB" id="A0A533QRW9"/>
<sequence>MRVKLTADDTERKSIGKDKNENIFFMEISDVFVSSAGKLIFMR</sequence>
<dbReference type="Proteomes" id="UP000319783">
    <property type="component" value="Unassembled WGS sequence"/>
</dbReference>
<proteinExistence type="predicted"/>
<protein>
    <submittedName>
        <fullName evidence="1">Uncharacterized protein</fullName>
    </submittedName>
</protein>
<evidence type="ECO:0000313" key="1">
    <source>
        <dbReference type="EMBL" id="TLD43360.1"/>
    </source>
</evidence>
<accession>A0A533QRW9</accession>
<reference evidence="1 2" key="1">
    <citation type="submission" date="2019-04" db="EMBL/GenBank/DDBJ databases">
        <title>Genome of a novel bacterium Candidatus Jettenia ecosi reconstructed from metagenome of an anammox bioreactor.</title>
        <authorList>
            <person name="Mardanov A.V."/>
            <person name="Beletsky A.V."/>
            <person name="Ravin N.V."/>
            <person name="Botchkova E.A."/>
            <person name="Litti Y.V."/>
            <person name="Nozhevnikova A.N."/>
        </authorList>
    </citation>
    <scope>NUCLEOTIDE SEQUENCE [LARGE SCALE GENOMIC DNA]</scope>
    <source>
        <strain evidence="1">J2</strain>
    </source>
</reference>